<evidence type="ECO:0000256" key="9">
    <source>
        <dbReference type="ARBA" id="ARBA00023034"/>
    </source>
</evidence>
<dbReference type="CDD" id="cd15866">
    <property type="entry name" value="R-SNARE_SEC22"/>
    <property type="match status" value="1"/>
</dbReference>
<keyword evidence="9" id="KW-0333">Golgi apparatus</keyword>
<keyword evidence="8 15" id="KW-1133">Transmembrane helix</keyword>
<accession>W6UEI7</accession>
<comment type="caution">
    <text evidence="18">The sequence shown here is derived from an EMBL/GenBank/DDBJ whole genome shotgun (WGS) entry which is preliminary data.</text>
</comment>
<keyword evidence="7" id="KW-0653">Protein transport</keyword>
<evidence type="ECO:0000256" key="13">
    <source>
        <dbReference type="ARBA" id="ARBA00024188"/>
    </source>
</evidence>
<dbReference type="RefSeq" id="XP_024351056.1">
    <property type="nucleotide sequence ID" value="XM_024494585.1"/>
</dbReference>
<keyword evidence="11 15" id="KW-0472">Membrane</keyword>
<dbReference type="CTD" id="36341051"/>
<feature type="domain" description="Longin" evidence="16">
    <location>
        <begin position="108"/>
        <end position="221"/>
    </location>
</feature>
<reference evidence="18 19" key="1">
    <citation type="journal article" date="2013" name="Nat. Genet.">
        <title>The genome of the hydatid tapeworm Echinococcus granulosus.</title>
        <authorList>
            <person name="Zheng H."/>
            <person name="Zhang W."/>
            <person name="Zhang L."/>
            <person name="Zhang Z."/>
            <person name="Li J."/>
            <person name="Lu G."/>
            <person name="Zhu Y."/>
            <person name="Wang Y."/>
            <person name="Huang Y."/>
            <person name="Liu J."/>
            <person name="Kang H."/>
            <person name="Chen J."/>
            <person name="Wang L."/>
            <person name="Chen A."/>
            <person name="Yu S."/>
            <person name="Gao Z."/>
            <person name="Jin L."/>
            <person name="Gu W."/>
            <person name="Wang Z."/>
            <person name="Zhao L."/>
            <person name="Shi B."/>
            <person name="Wen H."/>
            <person name="Lin R."/>
            <person name="Jones M.K."/>
            <person name="Brejova B."/>
            <person name="Vinar T."/>
            <person name="Zhao G."/>
            <person name="McManus D.P."/>
            <person name="Chen Z."/>
            <person name="Zhou Y."/>
            <person name="Wang S."/>
        </authorList>
    </citation>
    <scope>NUCLEOTIDE SEQUENCE [LARGE SCALE GENOMIC DNA]</scope>
</reference>
<evidence type="ECO:0000256" key="6">
    <source>
        <dbReference type="ARBA" id="ARBA00022824"/>
    </source>
</evidence>
<name>W6UEI7_ECHGR</name>
<dbReference type="GO" id="GO:0005484">
    <property type="term" value="F:SNAP receptor activity"/>
    <property type="evidence" value="ECO:0007669"/>
    <property type="project" value="InterPro"/>
</dbReference>
<evidence type="ECO:0000256" key="4">
    <source>
        <dbReference type="ARBA" id="ARBA00022448"/>
    </source>
</evidence>
<dbReference type="InterPro" id="IPR010908">
    <property type="entry name" value="Longin_dom"/>
</dbReference>
<evidence type="ECO:0000256" key="15">
    <source>
        <dbReference type="SAM" id="Phobius"/>
    </source>
</evidence>
<dbReference type="OrthoDB" id="1719357at2759"/>
<dbReference type="GeneID" id="36341051"/>
<evidence type="ECO:0000256" key="8">
    <source>
        <dbReference type="ARBA" id="ARBA00022989"/>
    </source>
</evidence>
<dbReference type="InterPro" id="IPR044565">
    <property type="entry name" value="Sec22"/>
</dbReference>
<dbReference type="CDD" id="cd14824">
    <property type="entry name" value="Longin"/>
    <property type="match status" value="1"/>
</dbReference>
<dbReference type="Gene3D" id="1.20.5.110">
    <property type="match status" value="1"/>
</dbReference>
<dbReference type="STRING" id="6210.W6UEI7"/>
<dbReference type="SUPFAM" id="SSF58038">
    <property type="entry name" value="SNARE fusion complex"/>
    <property type="match status" value="1"/>
</dbReference>
<evidence type="ECO:0000313" key="19">
    <source>
        <dbReference type="Proteomes" id="UP000019149"/>
    </source>
</evidence>
<dbReference type="InterPro" id="IPR011012">
    <property type="entry name" value="Longin-like_dom_sf"/>
</dbReference>
<dbReference type="InterPro" id="IPR042855">
    <property type="entry name" value="V_SNARE_CC"/>
</dbReference>
<evidence type="ECO:0000256" key="3">
    <source>
        <dbReference type="ARBA" id="ARBA00008025"/>
    </source>
</evidence>
<organism evidence="18 19">
    <name type="scientific">Echinococcus granulosus</name>
    <name type="common">Hydatid tapeworm</name>
    <dbReference type="NCBI Taxonomy" id="6210"/>
    <lineage>
        <taxon>Eukaryota</taxon>
        <taxon>Metazoa</taxon>
        <taxon>Spiralia</taxon>
        <taxon>Lophotrochozoa</taxon>
        <taxon>Platyhelminthes</taxon>
        <taxon>Cestoda</taxon>
        <taxon>Eucestoda</taxon>
        <taxon>Cyclophyllidea</taxon>
        <taxon>Taeniidae</taxon>
        <taxon>Echinococcus</taxon>
        <taxon>Echinococcus granulosus group</taxon>
    </lineage>
</organism>
<dbReference type="Pfam" id="PF00957">
    <property type="entry name" value="Synaptobrevin"/>
    <property type="match status" value="1"/>
</dbReference>
<dbReference type="GO" id="GO:0005789">
    <property type="term" value="C:endoplasmic reticulum membrane"/>
    <property type="evidence" value="ECO:0007669"/>
    <property type="project" value="UniProtKB-SubCell"/>
</dbReference>
<evidence type="ECO:0000259" key="17">
    <source>
        <dbReference type="PROSITE" id="PS50892"/>
    </source>
</evidence>
<dbReference type="KEGG" id="egl:EGR_05336"/>
<keyword evidence="4" id="KW-0813">Transport</keyword>
<dbReference type="GO" id="GO:0006890">
    <property type="term" value="P:retrograde vesicle-mediated transport, Golgi to endoplasmic reticulum"/>
    <property type="evidence" value="ECO:0007669"/>
    <property type="project" value="InterPro"/>
</dbReference>
<comment type="function">
    <text evidence="12">SNARE involved in targeting and fusion of ER-derived transport vesicles with the Golgi complex as well as Golgi-derived retrograde transport vesicles with the ER.</text>
</comment>
<dbReference type="Gene3D" id="3.30.450.50">
    <property type="entry name" value="Longin domain"/>
    <property type="match status" value="1"/>
</dbReference>
<dbReference type="EMBL" id="APAU02000038">
    <property type="protein sequence ID" value="EUB59860.1"/>
    <property type="molecule type" value="Genomic_DNA"/>
</dbReference>
<evidence type="ECO:0000256" key="10">
    <source>
        <dbReference type="ARBA" id="ARBA00023054"/>
    </source>
</evidence>
<keyword evidence="10 14" id="KW-0175">Coiled coil</keyword>
<dbReference type="AlphaFoldDB" id="W6UEI7"/>
<evidence type="ECO:0000256" key="11">
    <source>
        <dbReference type="ARBA" id="ARBA00023136"/>
    </source>
</evidence>
<dbReference type="PROSITE" id="PS50892">
    <property type="entry name" value="V_SNARE"/>
    <property type="match status" value="1"/>
</dbReference>
<dbReference type="PANTHER" id="PTHR45837">
    <property type="entry name" value="VESICLE-TRAFFICKING PROTEIN SEC22B"/>
    <property type="match status" value="1"/>
</dbReference>
<evidence type="ECO:0000256" key="12">
    <source>
        <dbReference type="ARBA" id="ARBA00024173"/>
    </source>
</evidence>
<sequence length="318" mass="36152">MFLCITPDTECMRFKAFLSPEYHDNSKTHFINTFVKGFRSTDYAVVGNAEESQGGVPTMGCPKQVCLTFQALGVIGRIRVGRGDLDVASAPPRLRSDIYCSRMILFTLISRVADGLPLVASVKEDTELSRNLVSYQNQAKMLIRRLVPSSPTRCSLVAGTYYFHYLFESGICYLILTEVNFPRQKAFAFLEEVHNQFSGQYSNDVYTVSRPYGFIEFDRELQKLQQKYTDTRVSSNVSQLNVALQDVQRIMIQNIDDVLKRGEALTALDVQATHLSDLSRNYRNNAASLNLQSSIAKYLIIFTVAIILLSFLYFRFLW</sequence>
<dbReference type="SUPFAM" id="SSF64356">
    <property type="entry name" value="SNARE-like"/>
    <property type="match status" value="1"/>
</dbReference>
<dbReference type="GO" id="GO:0006888">
    <property type="term" value="P:endoplasmic reticulum to Golgi vesicle-mediated transport"/>
    <property type="evidence" value="ECO:0007669"/>
    <property type="project" value="InterPro"/>
</dbReference>
<dbReference type="OMA" id="SQGICYL"/>
<evidence type="ECO:0000259" key="16">
    <source>
        <dbReference type="PROSITE" id="PS50859"/>
    </source>
</evidence>
<evidence type="ECO:0000256" key="14">
    <source>
        <dbReference type="PROSITE-ProRule" id="PRU00290"/>
    </source>
</evidence>
<protein>
    <submittedName>
        <fullName evidence="18">Vesicle-trafficking protein SEC22b</fullName>
    </submittedName>
</protein>
<evidence type="ECO:0000313" key="18">
    <source>
        <dbReference type="EMBL" id="EUB59860.1"/>
    </source>
</evidence>
<evidence type="ECO:0000256" key="5">
    <source>
        <dbReference type="ARBA" id="ARBA00022692"/>
    </source>
</evidence>
<keyword evidence="19" id="KW-1185">Reference proteome</keyword>
<evidence type="ECO:0000256" key="1">
    <source>
        <dbReference type="ARBA" id="ARBA00004163"/>
    </source>
</evidence>
<dbReference type="GO" id="GO:0005794">
    <property type="term" value="C:Golgi apparatus"/>
    <property type="evidence" value="ECO:0007669"/>
    <property type="project" value="UniProtKB-SubCell"/>
</dbReference>
<keyword evidence="5 15" id="KW-0812">Transmembrane</keyword>
<proteinExistence type="inferred from homology"/>
<feature type="transmembrane region" description="Helical" evidence="15">
    <location>
        <begin position="295"/>
        <end position="314"/>
    </location>
</feature>
<dbReference type="Pfam" id="PF13774">
    <property type="entry name" value="Longin"/>
    <property type="match status" value="1"/>
</dbReference>
<dbReference type="SMART" id="SM01270">
    <property type="entry name" value="Longin"/>
    <property type="match status" value="1"/>
</dbReference>
<gene>
    <name evidence="18" type="ORF">EGR_05336</name>
</gene>
<feature type="domain" description="V-SNARE coiled-coil homology" evidence="17">
    <location>
        <begin position="236"/>
        <end position="296"/>
    </location>
</feature>
<comment type="subcellular location">
    <subcellularLocation>
        <location evidence="1">Endoplasmic reticulum membrane</location>
        <topology evidence="1">Single-pass type IV membrane protein</topology>
    </subcellularLocation>
    <subcellularLocation>
        <location evidence="13">Golgi apparatus</location>
        <location evidence="13">cis-Golgi network membrane</location>
    </subcellularLocation>
    <subcellularLocation>
        <location evidence="2">Melanosome</location>
    </subcellularLocation>
</comment>
<dbReference type="PROSITE" id="PS50859">
    <property type="entry name" value="LONGIN"/>
    <property type="match status" value="1"/>
</dbReference>
<comment type="similarity">
    <text evidence="3">Belongs to the synaptobrevin family.</text>
</comment>
<evidence type="ECO:0000256" key="7">
    <source>
        <dbReference type="ARBA" id="ARBA00022927"/>
    </source>
</evidence>
<dbReference type="Proteomes" id="UP000019149">
    <property type="component" value="Unassembled WGS sequence"/>
</dbReference>
<keyword evidence="6" id="KW-0256">Endoplasmic reticulum</keyword>
<dbReference type="GO" id="GO:0015031">
    <property type="term" value="P:protein transport"/>
    <property type="evidence" value="ECO:0007669"/>
    <property type="project" value="UniProtKB-KW"/>
</dbReference>
<evidence type="ECO:0000256" key="2">
    <source>
        <dbReference type="ARBA" id="ARBA00004223"/>
    </source>
</evidence>